<organism evidence="1 2">
    <name type="scientific">Mya arenaria</name>
    <name type="common">Soft-shell clam</name>
    <dbReference type="NCBI Taxonomy" id="6604"/>
    <lineage>
        <taxon>Eukaryota</taxon>
        <taxon>Metazoa</taxon>
        <taxon>Spiralia</taxon>
        <taxon>Lophotrochozoa</taxon>
        <taxon>Mollusca</taxon>
        <taxon>Bivalvia</taxon>
        <taxon>Autobranchia</taxon>
        <taxon>Heteroconchia</taxon>
        <taxon>Euheterodonta</taxon>
        <taxon>Imparidentia</taxon>
        <taxon>Neoheterodontei</taxon>
        <taxon>Myida</taxon>
        <taxon>Myoidea</taxon>
        <taxon>Myidae</taxon>
        <taxon>Mya</taxon>
    </lineage>
</organism>
<evidence type="ECO:0000313" key="1">
    <source>
        <dbReference type="EMBL" id="WAQ96368.1"/>
    </source>
</evidence>
<dbReference type="Proteomes" id="UP001164746">
    <property type="component" value="Chromosome 2"/>
</dbReference>
<dbReference type="Gene3D" id="2.60.40.150">
    <property type="entry name" value="C2 domain"/>
    <property type="match status" value="1"/>
</dbReference>
<gene>
    <name evidence="1" type="ORF">MAR_029058</name>
</gene>
<evidence type="ECO:0000313" key="2">
    <source>
        <dbReference type="Proteomes" id="UP001164746"/>
    </source>
</evidence>
<accession>A0ABY7DHG2</accession>
<dbReference type="EMBL" id="CP111013">
    <property type="protein sequence ID" value="WAQ96368.1"/>
    <property type="molecule type" value="Genomic_DNA"/>
</dbReference>
<sequence length="77" mass="8523">MFHVGAYALGSIEPSLYRTADKADDYDIPQDHLGRAWFAVQYEKETEKLLVTMIKAKNLPSKACAASNGCDLFVSPN</sequence>
<dbReference type="InterPro" id="IPR035892">
    <property type="entry name" value="C2_domain_sf"/>
</dbReference>
<protein>
    <submittedName>
        <fullName evidence="1">SYT15-like protein</fullName>
    </submittedName>
</protein>
<reference evidence="1" key="1">
    <citation type="submission" date="2022-11" db="EMBL/GenBank/DDBJ databases">
        <title>Centuries of genome instability and evolution in soft-shell clam transmissible cancer (bioRxiv).</title>
        <authorList>
            <person name="Hart S.F.M."/>
            <person name="Yonemitsu M.A."/>
            <person name="Giersch R.M."/>
            <person name="Beal B.F."/>
            <person name="Arriagada G."/>
            <person name="Davis B.W."/>
            <person name="Ostrander E.A."/>
            <person name="Goff S.P."/>
            <person name="Metzger M.J."/>
        </authorList>
    </citation>
    <scope>NUCLEOTIDE SEQUENCE</scope>
    <source>
        <strain evidence="1">MELC-2E11</strain>
        <tissue evidence="1">Siphon/mantle</tissue>
    </source>
</reference>
<proteinExistence type="predicted"/>
<keyword evidence="2" id="KW-1185">Reference proteome</keyword>
<name>A0ABY7DHG2_MYAAR</name>